<comment type="caution">
    <text evidence="1">The sequence shown here is derived from an EMBL/GenBank/DDBJ whole genome shotgun (WGS) entry which is preliminary data.</text>
</comment>
<accession>A0ABV2QU45</accession>
<evidence type="ECO:0000313" key="2">
    <source>
        <dbReference type="Proteomes" id="UP001549321"/>
    </source>
</evidence>
<dbReference type="Proteomes" id="UP001549321">
    <property type="component" value="Unassembled WGS sequence"/>
</dbReference>
<proteinExistence type="predicted"/>
<dbReference type="Pfam" id="PF18856">
    <property type="entry name" value="baeRF_family12"/>
    <property type="match status" value="1"/>
</dbReference>
<dbReference type="EMBL" id="JBEPSM010000001">
    <property type="protein sequence ID" value="MET4632495.1"/>
    <property type="molecule type" value="Genomic_DNA"/>
</dbReference>
<gene>
    <name evidence="1" type="ORF">ABIE08_000408</name>
</gene>
<dbReference type="RefSeq" id="WP_354548353.1">
    <property type="nucleotide sequence ID" value="NZ_JBEPSM010000001.1"/>
</dbReference>
<protein>
    <submittedName>
        <fullName evidence="1">Protein required for attachment to host cells</fullName>
    </submittedName>
</protein>
<keyword evidence="2" id="KW-1185">Reference proteome</keyword>
<evidence type="ECO:0000313" key="1">
    <source>
        <dbReference type="EMBL" id="MET4632495.1"/>
    </source>
</evidence>
<reference evidence="1 2" key="1">
    <citation type="submission" date="2024-06" db="EMBL/GenBank/DDBJ databases">
        <title>Sorghum-associated microbial communities from plants grown in Nebraska, USA.</title>
        <authorList>
            <person name="Schachtman D."/>
        </authorList>
    </citation>
    <scope>NUCLEOTIDE SEQUENCE [LARGE SCALE GENOMIC DNA]</scope>
    <source>
        <strain evidence="1 2">3207</strain>
    </source>
</reference>
<dbReference type="InterPro" id="IPR041374">
    <property type="entry name" value="BaeRF_family12"/>
</dbReference>
<organism evidence="1 2">
    <name type="scientific">Kaistia defluvii</name>
    <dbReference type="NCBI Taxonomy" id="410841"/>
    <lineage>
        <taxon>Bacteria</taxon>
        <taxon>Pseudomonadati</taxon>
        <taxon>Pseudomonadota</taxon>
        <taxon>Alphaproteobacteria</taxon>
        <taxon>Hyphomicrobiales</taxon>
        <taxon>Kaistiaceae</taxon>
        <taxon>Kaistia</taxon>
    </lineage>
</organism>
<sequence>MPDFLIHHNALILVGDGRKALFLRNRGTPQALDLVVERILDGADNPSTHEQGTDRPGRVMQSVGSARSSVEQTDWHTLEEQKFATTIAEALYRAALAGDFEELVIVAPPKTLGMLRQTFHKQVSDRIHGEVPKTLTSTPVDEIQRLLAA</sequence>
<name>A0ABV2QU45_9HYPH</name>